<feature type="domain" description="G-protein coupled receptors family 1 profile" evidence="9">
    <location>
        <begin position="50"/>
        <end position="294"/>
    </location>
</feature>
<evidence type="ECO:0000313" key="11">
    <source>
        <dbReference type="Proteomes" id="UP000472271"/>
    </source>
</evidence>
<comment type="subcellular location">
    <subcellularLocation>
        <location evidence="1">Membrane</location>
        <topology evidence="1">Multi-pass membrane protein</topology>
    </subcellularLocation>
</comment>
<feature type="transmembrane region" description="Helical" evidence="8">
    <location>
        <begin position="275"/>
        <end position="298"/>
    </location>
</feature>
<keyword evidence="6" id="KW-0675">Receptor</keyword>
<dbReference type="SUPFAM" id="SSF81321">
    <property type="entry name" value="Family A G protein-coupled receptor-like"/>
    <property type="match status" value="1"/>
</dbReference>
<dbReference type="InterPro" id="IPR000276">
    <property type="entry name" value="GPCR_Rhodpsn"/>
</dbReference>
<evidence type="ECO:0000313" key="10">
    <source>
        <dbReference type="Ensembl" id="ENSSORP00005048557.1"/>
    </source>
</evidence>
<evidence type="ECO:0000256" key="5">
    <source>
        <dbReference type="ARBA" id="ARBA00023136"/>
    </source>
</evidence>
<dbReference type="PANTHER" id="PTHR45695">
    <property type="entry name" value="LEUCOKININ RECEPTOR-RELATED"/>
    <property type="match status" value="1"/>
</dbReference>
<dbReference type="GO" id="GO:0004930">
    <property type="term" value="F:G protein-coupled receptor activity"/>
    <property type="evidence" value="ECO:0007669"/>
    <property type="project" value="UniProtKB-KW"/>
</dbReference>
<keyword evidence="2 8" id="KW-0812">Transmembrane</keyword>
<organism evidence="10 11">
    <name type="scientific">Sphaeramia orbicularis</name>
    <name type="common">orbiculate cardinalfish</name>
    <dbReference type="NCBI Taxonomy" id="375764"/>
    <lineage>
        <taxon>Eukaryota</taxon>
        <taxon>Metazoa</taxon>
        <taxon>Chordata</taxon>
        <taxon>Craniata</taxon>
        <taxon>Vertebrata</taxon>
        <taxon>Euteleostomi</taxon>
        <taxon>Actinopterygii</taxon>
        <taxon>Neopterygii</taxon>
        <taxon>Teleostei</taxon>
        <taxon>Neoteleostei</taxon>
        <taxon>Acanthomorphata</taxon>
        <taxon>Gobiaria</taxon>
        <taxon>Kurtiformes</taxon>
        <taxon>Apogonoidei</taxon>
        <taxon>Apogonidae</taxon>
        <taxon>Apogoninae</taxon>
        <taxon>Sphaeramia</taxon>
    </lineage>
</organism>
<dbReference type="AlphaFoldDB" id="A0A673C6V6"/>
<keyword evidence="4" id="KW-0297">G-protein coupled receptor</keyword>
<feature type="transmembrane region" description="Helical" evidence="8">
    <location>
        <begin position="198"/>
        <end position="219"/>
    </location>
</feature>
<evidence type="ECO:0000256" key="6">
    <source>
        <dbReference type="ARBA" id="ARBA00023170"/>
    </source>
</evidence>
<evidence type="ECO:0000256" key="2">
    <source>
        <dbReference type="ARBA" id="ARBA00022692"/>
    </source>
</evidence>
<dbReference type="GO" id="GO:0005886">
    <property type="term" value="C:plasma membrane"/>
    <property type="evidence" value="ECO:0007669"/>
    <property type="project" value="TreeGrafter"/>
</dbReference>
<dbReference type="Pfam" id="PF00001">
    <property type="entry name" value="7tm_1"/>
    <property type="match status" value="1"/>
</dbReference>
<reference evidence="10" key="3">
    <citation type="submission" date="2025-09" db="UniProtKB">
        <authorList>
            <consortium name="Ensembl"/>
        </authorList>
    </citation>
    <scope>IDENTIFICATION</scope>
</reference>
<feature type="transmembrane region" description="Helical" evidence="8">
    <location>
        <begin position="70"/>
        <end position="93"/>
    </location>
</feature>
<protein>
    <recommendedName>
        <fullName evidence="9">G-protein coupled receptors family 1 profile domain-containing protein</fullName>
    </recommendedName>
</protein>
<dbReference type="InterPro" id="IPR017452">
    <property type="entry name" value="GPCR_Rhodpsn_7TM"/>
</dbReference>
<evidence type="ECO:0000256" key="1">
    <source>
        <dbReference type="ARBA" id="ARBA00004141"/>
    </source>
</evidence>
<dbReference type="Ensembl" id="ENSSORT00005049749.1">
    <property type="protein sequence ID" value="ENSSORP00005048557.1"/>
    <property type="gene ID" value="ENSSORG00005022128.1"/>
</dbReference>
<proteinExistence type="predicted"/>
<keyword evidence="3 8" id="KW-1133">Transmembrane helix</keyword>
<evidence type="ECO:0000259" key="9">
    <source>
        <dbReference type="PROSITE" id="PS50262"/>
    </source>
</evidence>
<sequence>MQFLCNCTRSETQNVSFFDFVGGVQLLRGEDVRTVMPVILIGICVSGAVGNLLVLLIFIRDFRSGKGSEIKAFLTSLASTDLVILLLCAPVRAVTYYKQTWIMGSFVCRTTDWFQHSCVVAKTLILAVTTRSKHTLVSSTTTGPFYSPTWIHGALAFIWIVSMMFPIPQMLFATLLPHGNDIICVSEMPVCASDFMNLFYKVYPTVTFVVPVIFTLAYYTKTLHAAVNNAPSPLHQSKVTLVLLCLSGALGLMLLPEWGTFTWIRLGNNKPPVGFIIFAQVLLYACSAVSPVILMTMYDDVRQGLIAIWFIATCRASKHISSNNKCLKTEGNGAEVGANAVANAVSKPGDKTFPDVEHFWTGRRNTHVEEEQDPVPWEREEKMM</sequence>
<evidence type="ECO:0000256" key="4">
    <source>
        <dbReference type="ARBA" id="ARBA00023040"/>
    </source>
</evidence>
<feature type="transmembrane region" description="Helical" evidence="8">
    <location>
        <begin position="239"/>
        <end position="255"/>
    </location>
</feature>
<keyword evidence="5 8" id="KW-0472">Membrane</keyword>
<name>A0A673C6V6_9TELE</name>
<accession>A0A673C6V6</accession>
<feature type="transmembrane region" description="Helical" evidence="8">
    <location>
        <begin position="150"/>
        <end position="167"/>
    </location>
</feature>
<reference evidence="10" key="1">
    <citation type="submission" date="2019-06" db="EMBL/GenBank/DDBJ databases">
        <authorList>
            <consortium name="Wellcome Sanger Institute Data Sharing"/>
        </authorList>
    </citation>
    <scope>NUCLEOTIDE SEQUENCE [LARGE SCALE GENOMIC DNA]</scope>
</reference>
<dbReference type="PANTHER" id="PTHR45695:SF21">
    <property type="entry name" value="G-PROTEIN COUPLED RECEPTOR 151-RELATED"/>
    <property type="match status" value="1"/>
</dbReference>
<reference evidence="10" key="2">
    <citation type="submission" date="2025-08" db="UniProtKB">
        <authorList>
            <consortium name="Ensembl"/>
        </authorList>
    </citation>
    <scope>IDENTIFICATION</scope>
</reference>
<dbReference type="PRINTS" id="PR00237">
    <property type="entry name" value="GPCRRHODOPSN"/>
</dbReference>
<evidence type="ECO:0000256" key="8">
    <source>
        <dbReference type="SAM" id="Phobius"/>
    </source>
</evidence>
<keyword evidence="11" id="KW-1185">Reference proteome</keyword>
<dbReference type="PROSITE" id="PS50262">
    <property type="entry name" value="G_PROTEIN_RECEP_F1_2"/>
    <property type="match status" value="1"/>
</dbReference>
<evidence type="ECO:0000256" key="7">
    <source>
        <dbReference type="ARBA" id="ARBA00023224"/>
    </source>
</evidence>
<dbReference type="Proteomes" id="UP000472271">
    <property type="component" value="Chromosome 22"/>
</dbReference>
<dbReference type="Gene3D" id="1.20.1070.10">
    <property type="entry name" value="Rhodopsin 7-helix transmembrane proteins"/>
    <property type="match status" value="1"/>
</dbReference>
<dbReference type="InParanoid" id="A0A673C6V6"/>
<feature type="transmembrane region" description="Helical" evidence="8">
    <location>
        <begin position="35"/>
        <end position="58"/>
    </location>
</feature>
<evidence type="ECO:0000256" key="3">
    <source>
        <dbReference type="ARBA" id="ARBA00022989"/>
    </source>
</evidence>
<keyword evidence="7" id="KW-0807">Transducer</keyword>